<dbReference type="PATRIC" id="fig|320778.3.peg.449"/>
<name>A0A0J1HIV2_9GAMM</name>
<evidence type="ECO:0000313" key="3">
    <source>
        <dbReference type="Proteomes" id="UP000035909"/>
    </source>
</evidence>
<proteinExistence type="predicted"/>
<gene>
    <name evidence="2" type="ORF">ABT57_02115</name>
</gene>
<comment type="caution">
    <text evidence="2">The sequence shown here is derived from an EMBL/GenBank/DDBJ whole genome shotgun (WGS) entry which is preliminary data.</text>
</comment>
<feature type="compositionally biased region" description="Basic and acidic residues" evidence="1">
    <location>
        <begin position="1"/>
        <end position="18"/>
    </location>
</feature>
<dbReference type="RefSeq" id="WP_047883508.1">
    <property type="nucleotide sequence ID" value="NZ_CP071325.1"/>
</dbReference>
<dbReference type="AlphaFoldDB" id="A0A0J1HIV2"/>
<dbReference type="EMBL" id="LDOU01000002">
    <property type="protein sequence ID" value="KLV11549.1"/>
    <property type="molecule type" value="Genomic_DNA"/>
</dbReference>
<sequence length="68" mass="7983">MAKDKDLVNFGEEHELNSRLKSMGKRQTQDNRNKLKELGTQVKQELGKRVLTHDELRSAMEAHKEMFE</sequence>
<evidence type="ECO:0000256" key="1">
    <source>
        <dbReference type="SAM" id="MobiDB-lite"/>
    </source>
</evidence>
<reference evidence="2 3" key="1">
    <citation type="submission" date="2015-05" db="EMBL/GenBank/DDBJ databases">
        <title>Photobacterium galathea sp. nov.</title>
        <authorList>
            <person name="Machado H."/>
            <person name="Gram L."/>
        </authorList>
    </citation>
    <scope>NUCLEOTIDE SEQUENCE [LARGE SCALE GENOMIC DNA]</scope>
    <source>
        <strain evidence="2 3">DSM 22954</strain>
    </source>
</reference>
<dbReference type="OrthoDB" id="5686121at2"/>
<evidence type="ECO:0000313" key="2">
    <source>
        <dbReference type="EMBL" id="KLV11549.1"/>
    </source>
</evidence>
<feature type="region of interest" description="Disordered" evidence="1">
    <location>
        <begin position="1"/>
        <end position="36"/>
    </location>
</feature>
<dbReference type="Proteomes" id="UP000035909">
    <property type="component" value="Unassembled WGS sequence"/>
</dbReference>
<protein>
    <submittedName>
        <fullName evidence="2">Uncharacterized protein</fullName>
    </submittedName>
</protein>
<feature type="compositionally biased region" description="Basic and acidic residues" evidence="1">
    <location>
        <begin position="27"/>
        <end position="36"/>
    </location>
</feature>
<accession>A0A0J1HIV2</accession>
<organism evidence="2 3">
    <name type="scientific">Photobacterium ganghwense</name>
    <dbReference type="NCBI Taxonomy" id="320778"/>
    <lineage>
        <taxon>Bacteria</taxon>
        <taxon>Pseudomonadati</taxon>
        <taxon>Pseudomonadota</taxon>
        <taxon>Gammaproteobacteria</taxon>
        <taxon>Vibrionales</taxon>
        <taxon>Vibrionaceae</taxon>
        <taxon>Photobacterium</taxon>
    </lineage>
</organism>
<keyword evidence="3" id="KW-1185">Reference proteome</keyword>